<reference evidence="1" key="1">
    <citation type="submission" date="2021-01" db="EMBL/GenBank/DDBJ databases">
        <authorList>
            <person name="Sun Q."/>
        </authorList>
    </citation>
    <scope>NUCLEOTIDE SEQUENCE</scope>
    <source>
        <strain evidence="1">YIM B02566</strain>
    </source>
</reference>
<sequence>MSSDYAADIRKYTAQVNDKAVDSIVKFCGIALKGADSQWVSMSDNAEVQRVVNGFCAKKLGLDAATAEAAVKAVGEKMKADRTKHRVTVYYLVAEQTGTLGKLA</sequence>
<protein>
    <submittedName>
        <fullName evidence="1">DUF2853 family protein</fullName>
    </submittedName>
</protein>
<accession>A0ACC5QYW9</accession>
<evidence type="ECO:0000313" key="1">
    <source>
        <dbReference type="EMBL" id="MBK1865401.1"/>
    </source>
</evidence>
<dbReference type="Proteomes" id="UP000616151">
    <property type="component" value="Unassembled WGS sequence"/>
</dbReference>
<comment type="caution">
    <text evidence="1">The sequence shown here is derived from an EMBL/GenBank/DDBJ whole genome shotgun (WGS) entry which is preliminary data.</text>
</comment>
<dbReference type="EMBL" id="JAENHL010000004">
    <property type="protein sequence ID" value="MBK1865401.1"/>
    <property type="molecule type" value="Genomic_DNA"/>
</dbReference>
<gene>
    <name evidence="1" type="ORF">JHL16_03480</name>
</gene>
<organism evidence="1 2">
    <name type="scientific">Taklimakanibacter albus</name>
    <dbReference type="NCBI Taxonomy" id="2800327"/>
    <lineage>
        <taxon>Bacteria</taxon>
        <taxon>Pseudomonadati</taxon>
        <taxon>Pseudomonadota</taxon>
        <taxon>Alphaproteobacteria</taxon>
        <taxon>Hyphomicrobiales</taxon>
        <taxon>Aestuariivirgaceae</taxon>
        <taxon>Taklimakanibacter</taxon>
    </lineage>
</organism>
<proteinExistence type="predicted"/>
<name>A0ACC5QYW9_9HYPH</name>
<keyword evidence="2" id="KW-1185">Reference proteome</keyword>
<evidence type="ECO:0000313" key="2">
    <source>
        <dbReference type="Proteomes" id="UP000616151"/>
    </source>
</evidence>